<dbReference type="AlphaFoldDB" id="A0A0L8VAS6"/>
<proteinExistence type="predicted"/>
<dbReference type="STRING" id="1409788.NC99_16240"/>
<name>A0A0L8VAS6_9BACT</name>
<evidence type="ECO:0000313" key="2">
    <source>
        <dbReference type="Proteomes" id="UP000036958"/>
    </source>
</evidence>
<keyword evidence="2" id="KW-1185">Reference proteome</keyword>
<reference evidence="2" key="1">
    <citation type="submission" date="2015-07" db="EMBL/GenBank/DDBJ databases">
        <title>Genome sequencing of Sunxiuqinia dokdonensis strain SK.</title>
        <authorList>
            <person name="Ahn S."/>
            <person name="Kim B.-C."/>
        </authorList>
    </citation>
    <scope>NUCLEOTIDE SEQUENCE [LARGE SCALE GENOMIC DNA]</scope>
    <source>
        <strain evidence="2">SK</strain>
    </source>
</reference>
<dbReference type="EMBL" id="LGIA01000110">
    <property type="protein sequence ID" value="KOH45561.1"/>
    <property type="molecule type" value="Genomic_DNA"/>
</dbReference>
<dbReference type="Proteomes" id="UP000036958">
    <property type="component" value="Unassembled WGS sequence"/>
</dbReference>
<gene>
    <name evidence="1" type="ORF">NC99_16240</name>
</gene>
<evidence type="ECO:0000313" key="1">
    <source>
        <dbReference type="EMBL" id="KOH45561.1"/>
    </source>
</evidence>
<organism evidence="1 2">
    <name type="scientific">Sunxiuqinia dokdonensis</name>
    <dbReference type="NCBI Taxonomy" id="1409788"/>
    <lineage>
        <taxon>Bacteria</taxon>
        <taxon>Pseudomonadati</taxon>
        <taxon>Bacteroidota</taxon>
        <taxon>Bacteroidia</taxon>
        <taxon>Marinilabiliales</taxon>
        <taxon>Prolixibacteraceae</taxon>
        <taxon>Sunxiuqinia</taxon>
    </lineage>
</organism>
<comment type="caution">
    <text evidence="1">The sequence shown here is derived from an EMBL/GenBank/DDBJ whole genome shotgun (WGS) entry which is preliminary data.</text>
</comment>
<dbReference type="RefSeq" id="WP_053181646.1">
    <property type="nucleotide sequence ID" value="NZ_LGIA01000110.1"/>
</dbReference>
<sequence length="118" mass="13630">MKALIKYPEIDLDMLSRLIDGFHDRELRYSCADLYDAGLRDSHQLAEAIRCANQTLFRAGKNPQHFIKPIFVTTIENGETHSDWKMSPAGFLLVFLSAKESTRLFSQHKLELINRLLH</sequence>
<protein>
    <submittedName>
        <fullName evidence="1">Uncharacterized protein</fullName>
    </submittedName>
</protein>
<accession>A0A0L8VAS6</accession>